<dbReference type="AlphaFoldDB" id="A0A7I8L2X3"/>
<protein>
    <submittedName>
        <fullName evidence="2">Uncharacterized protein</fullName>
    </submittedName>
</protein>
<reference evidence="2" key="1">
    <citation type="submission" date="2020-02" db="EMBL/GenBank/DDBJ databases">
        <authorList>
            <person name="Scholz U."/>
            <person name="Mascher M."/>
            <person name="Fiebig A."/>
        </authorList>
    </citation>
    <scope>NUCLEOTIDE SEQUENCE</scope>
</reference>
<evidence type="ECO:0000313" key="2">
    <source>
        <dbReference type="EMBL" id="CAA7403936.1"/>
    </source>
</evidence>
<feature type="region of interest" description="Disordered" evidence="1">
    <location>
        <begin position="102"/>
        <end position="146"/>
    </location>
</feature>
<organism evidence="2 3">
    <name type="scientific">Spirodela intermedia</name>
    <name type="common">Intermediate duckweed</name>
    <dbReference type="NCBI Taxonomy" id="51605"/>
    <lineage>
        <taxon>Eukaryota</taxon>
        <taxon>Viridiplantae</taxon>
        <taxon>Streptophyta</taxon>
        <taxon>Embryophyta</taxon>
        <taxon>Tracheophyta</taxon>
        <taxon>Spermatophyta</taxon>
        <taxon>Magnoliopsida</taxon>
        <taxon>Liliopsida</taxon>
        <taxon>Araceae</taxon>
        <taxon>Lemnoideae</taxon>
        <taxon>Spirodela</taxon>
    </lineage>
</organism>
<sequence>MALHCMQDLVRGRALVSTRRVMMAIEGQPKTQPPHQASARETEVTPGRRPWRMHVSPGKGPKLSEAMEINMSVRCNQHSLVCAETAGAEAGAAAADYQRIPSFLTEETPSPRLTGGRRAPPAKASSSNGGERSAVTPLPDQPNTVH</sequence>
<evidence type="ECO:0000256" key="1">
    <source>
        <dbReference type="SAM" id="MobiDB-lite"/>
    </source>
</evidence>
<proteinExistence type="predicted"/>
<dbReference type="Proteomes" id="UP000663760">
    <property type="component" value="Chromosome 10"/>
</dbReference>
<keyword evidence="3" id="KW-1185">Reference proteome</keyword>
<evidence type="ECO:0000313" key="3">
    <source>
        <dbReference type="Proteomes" id="UP000663760"/>
    </source>
</evidence>
<name>A0A7I8L2X3_SPIIN</name>
<accession>A0A7I8L2X3</accession>
<dbReference type="EMBL" id="LR746273">
    <property type="protein sequence ID" value="CAA7403936.1"/>
    <property type="molecule type" value="Genomic_DNA"/>
</dbReference>
<feature type="region of interest" description="Disordered" evidence="1">
    <location>
        <begin position="27"/>
        <end position="63"/>
    </location>
</feature>
<gene>
    <name evidence="2" type="ORF">SI8410_10014614</name>
</gene>